<keyword evidence="2" id="KW-1185">Reference proteome</keyword>
<reference evidence="1 2" key="1">
    <citation type="submission" date="2019-03" db="EMBL/GenBank/DDBJ databases">
        <title>Genomic Encyclopedia of Type Strains, Phase IV (KMG-IV): sequencing the most valuable type-strain genomes for metagenomic binning, comparative biology and taxonomic classification.</title>
        <authorList>
            <person name="Goeker M."/>
        </authorList>
    </citation>
    <scope>NUCLEOTIDE SEQUENCE [LARGE SCALE GENOMIC DNA]</scope>
    <source>
        <strain evidence="1 2">DSM 21667</strain>
    </source>
</reference>
<protein>
    <submittedName>
        <fullName evidence="1">Uncharacterized protein</fullName>
    </submittedName>
</protein>
<dbReference type="AlphaFoldDB" id="A0A4R6YQ59"/>
<dbReference type="EMBL" id="SNZH01000014">
    <property type="protein sequence ID" value="TDR40019.1"/>
    <property type="molecule type" value="Genomic_DNA"/>
</dbReference>
<sequence>MAYIPAGLPLFVTGAQAGGDATPLLGRSNLHVIVETPALLDAALDSATDAIDTHATAAAALLAEALRAAGPDPTRTGLVRAFDDVVLDAYGLDYRREPLTGTSAVRILPGAALP</sequence>
<evidence type="ECO:0000313" key="1">
    <source>
        <dbReference type="EMBL" id="TDR40019.1"/>
    </source>
</evidence>
<accession>A0A4R6YQ59</accession>
<comment type="caution">
    <text evidence="1">The sequence shown here is derived from an EMBL/GenBank/DDBJ whole genome shotgun (WGS) entry which is preliminary data.</text>
</comment>
<evidence type="ECO:0000313" key="2">
    <source>
        <dbReference type="Proteomes" id="UP000295293"/>
    </source>
</evidence>
<name>A0A4R6YQ59_9GAMM</name>
<gene>
    <name evidence="1" type="ORF">DFR29_11471</name>
</gene>
<organism evidence="1 2">
    <name type="scientific">Tahibacter aquaticus</name>
    <dbReference type="NCBI Taxonomy" id="520092"/>
    <lineage>
        <taxon>Bacteria</taxon>
        <taxon>Pseudomonadati</taxon>
        <taxon>Pseudomonadota</taxon>
        <taxon>Gammaproteobacteria</taxon>
        <taxon>Lysobacterales</taxon>
        <taxon>Rhodanobacteraceae</taxon>
        <taxon>Tahibacter</taxon>
    </lineage>
</organism>
<dbReference type="Proteomes" id="UP000295293">
    <property type="component" value="Unassembled WGS sequence"/>
</dbReference>
<proteinExistence type="predicted"/>
<dbReference type="Gene3D" id="3.40.50.2300">
    <property type="match status" value="1"/>
</dbReference>